<dbReference type="PANTHER" id="PTHR12843">
    <property type="entry name" value="PROTEIN-LYSINE N-METHYLTRANSFERASE METTL10"/>
    <property type="match status" value="1"/>
</dbReference>
<sequence>MTGHDGDRWNDVYRSKTSDQVSWFEATPTASLEALRRVGAGPRRSLIDVGGGASALVDRLLDLGWSDLTVLDIAEEALEVSKARLGARADRVDWRVADIVTWRAKRRYDLWHDRAVFHFLITVEARAAYRRALAAGLAPDGHVIIATFAPEGPDRCSGLPVRRYDVAGLHREFEVDFDLVDHWTDYHRTPAGGFQAFTWATLRKRP</sequence>
<dbReference type="PANTHER" id="PTHR12843:SF5">
    <property type="entry name" value="EEF1A LYSINE METHYLTRANSFERASE 2"/>
    <property type="match status" value="1"/>
</dbReference>
<feature type="domain" description="Methyltransferase type 12" evidence="1">
    <location>
        <begin position="47"/>
        <end position="143"/>
    </location>
</feature>
<dbReference type="Proteomes" id="UP000016569">
    <property type="component" value="Unassembled WGS sequence"/>
</dbReference>
<dbReference type="Gene3D" id="3.40.50.150">
    <property type="entry name" value="Vaccinia Virus protein VP39"/>
    <property type="match status" value="1"/>
</dbReference>
<dbReference type="SUPFAM" id="SSF53335">
    <property type="entry name" value="S-adenosyl-L-methionine-dependent methyltransferases"/>
    <property type="match status" value="1"/>
</dbReference>
<dbReference type="AlphaFoldDB" id="A0A8E0NB40"/>
<reference evidence="3" key="1">
    <citation type="journal article" date="2013" name="Genome Announc.">
        <title>Draft Genome Sequence of the Dimorphic Prosthecate Bacterium Brevundimonas abyssalis TAR-001T.</title>
        <authorList>
            <person name="Tsubouchi T."/>
            <person name="Nishi S."/>
            <person name="Usui K."/>
            <person name="Shimane Y."/>
            <person name="Takaki Y."/>
            <person name="Maruyama T."/>
            <person name="Hatada Y."/>
        </authorList>
    </citation>
    <scope>NUCLEOTIDE SEQUENCE [LARGE SCALE GENOMIC DNA]</scope>
    <source>
        <strain evidence="3">TAR-001</strain>
    </source>
</reference>
<protein>
    <recommendedName>
        <fullName evidence="1">Methyltransferase type 12 domain-containing protein</fullName>
    </recommendedName>
</protein>
<dbReference type="Pfam" id="PF08242">
    <property type="entry name" value="Methyltransf_12"/>
    <property type="match status" value="1"/>
</dbReference>
<dbReference type="CDD" id="cd02440">
    <property type="entry name" value="AdoMet_MTases"/>
    <property type="match status" value="1"/>
</dbReference>
<evidence type="ECO:0000313" key="3">
    <source>
        <dbReference type="Proteomes" id="UP000016569"/>
    </source>
</evidence>
<proteinExistence type="predicted"/>
<dbReference type="EMBL" id="BATC01000008">
    <property type="protein sequence ID" value="GAD58512.1"/>
    <property type="molecule type" value="Genomic_DNA"/>
</dbReference>
<evidence type="ECO:0000259" key="1">
    <source>
        <dbReference type="Pfam" id="PF08242"/>
    </source>
</evidence>
<organism evidence="2 3">
    <name type="scientific">Brevundimonas abyssalis TAR-001</name>
    <dbReference type="NCBI Taxonomy" id="1391729"/>
    <lineage>
        <taxon>Bacteria</taxon>
        <taxon>Pseudomonadati</taxon>
        <taxon>Pseudomonadota</taxon>
        <taxon>Alphaproteobacteria</taxon>
        <taxon>Caulobacterales</taxon>
        <taxon>Caulobacteraceae</taxon>
        <taxon>Brevundimonas</taxon>
    </lineage>
</organism>
<gene>
    <name evidence="2" type="ORF">MBEBAB_0762</name>
</gene>
<accession>A0A8E0NB40</accession>
<dbReference type="InterPro" id="IPR013217">
    <property type="entry name" value="Methyltransf_12"/>
</dbReference>
<name>A0A8E0NB40_9CAUL</name>
<dbReference type="OrthoDB" id="9788660at2"/>
<comment type="caution">
    <text evidence="2">The sequence shown here is derived from an EMBL/GenBank/DDBJ whole genome shotgun (WGS) entry which is preliminary data.</text>
</comment>
<dbReference type="RefSeq" id="WP_021696608.1">
    <property type="nucleotide sequence ID" value="NZ_BATC01000008.1"/>
</dbReference>
<evidence type="ECO:0000313" key="2">
    <source>
        <dbReference type="EMBL" id="GAD58512.1"/>
    </source>
</evidence>
<dbReference type="InterPro" id="IPR029063">
    <property type="entry name" value="SAM-dependent_MTases_sf"/>
</dbReference>
<keyword evidence="3" id="KW-1185">Reference proteome</keyword>